<feature type="compositionally biased region" description="Polar residues" evidence="1">
    <location>
        <begin position="47"/>
        <end position="65"/>
    </location>
</feature>
<evidence type="ECO:0000256" key="1">
    <source>
        <dbReference type="SAM" id="MobiDB-lite"/>
    </source>
</evidence>
<reference evidence="2 3" key="1">
    <citation type="journal article" date="2021" name="BMC Biol.">
        <title>Horizontally acquired antibacterial genes associated with adaptive radiation of ladybird beetles.</title>
        <authorList>
            <person name="Li H.S."/>
            <person name="Tang X.F."/>
            <person name="Huang Y.H."/>
            <person name="Xu Z.Y."/>
            <person name="Chen M.L."/>
            <person name="Du X.Y."/>
            <person name="Qiu B.Y."/>
            <person name="Chen P.T."/>
            <person name="Zhang W."/>
            <person name="Slipinski A."/>
            <person name="Escalona H.E."/>
            <person name="Waterhouse R.M."/>
            <person name="Zwick A."/>
            <person name="Pang H."/>
        </authorList>
    </citation>
    <scope>NUCLEOTIDE SEQUENCE [LARGE SCALE GENOMIC DNA]</scope>
    <source>
        <strain evidence="2">SYSU2018</strain>
    </source>
</reference>
<gene>
    <name evidence="2" type="ORF">HHI36_010636</name>
</gene>
<proteinExistence type="predicted"/>
<feature type="region of interest" description="Disordered" evidence="1">
    <location>
        <begin position="46"/>
        <end position="75"/>
    </location>
</feature>
<dbReference type="Proteomes" id="UP001516400">
    <property type="component" value="Unassembled WGS sequence"/>
</dbReference>
<sequence>MSRILSEKTIEEILNEDSDPNSVISDIPEERCSDNENISGCEEPVTLASNDNENVDSHVQASSSESEGETVAGPSQFSYYGKNKYKWYKNPPASSRTRQPNIGRQRPGLIAPAVSKSSFTIKE</sequence>
<protein>
    <submittedName>
        <fullName evidence="2">Uncharacterized protein</fullName>
    </submittedName>
</protein>
<evidence type="ECO:0000313" key="3">
    <source>
        <dbReference type="Proteomes" id="UP001516400"/>
    </source>
</evidence>
<feature type="region of interest" description="Disordered" evidence="1">
    <location>
        <begin position="88"/>
        <end position="123"/>
    </location>
</feature>
<keyword evidence="3" id="KW-1185">Reference proteome</keyword>
<dbReference type="AlphaFoldDB" id="A0ABD2MJD0"/>
<feature type="compositionally biased region" description="Polar residues" evidence="1">
    <location>
        <begin position="92"/>
        <end position="102"/>
    </location>
</feature>
<name>A0ABD2MJD0_9CUCU</name>
<comment type="caution">
    <text evidence="2">The sequence shown here is derived from an EMBL/GenBank/DDBJ whole genome shotgun (WGS) entry which is preliminary data.</text>
</comment>
<organism evidence="2 3">
    <name type="scientific">Cryptolaemus montrouzieri</name>
    <dbReference type="NCBI Taxonomy" id="559131"/>
    <lineage>
        <taxon>Eukaryota</taxon>
        <taxon>Metazoa</taxon>
        <taxon>Ecdysozoa</taxon>
        <taxon>Arthropoda</taxon>
        <taxon>Hexapoda</taxon>
        <taxon>Insecta</taxon>
        <taxon>Pterygota</taxon>
        <taxon>Neoptera</taxon>
        <taxon>Endopterygota</taxon>
        <taxon>Coleoptera</taxon>
        <taxon>Polyphaga</taxon>
        <taxon>Cucujiformia</taxon>
        <taxon>Coccinelloidea</taxon>
        <taxon>Coccinellidae</taxon>
        <taxon>Scymninae</taxon>
        <taxon>Scymnini</taxon>
        <taxon>Cryptolaemus</taxon>
    </lineage>
</organism>
<evidence type="ECO:0000313" key="2">
    <source>
        <dbReference type="EMBL" id="KAL3266465.1"/>
    </source>
</evidence>
<dbReference type="EMBL" id="JABFTP020000001">
    <property type="protein sequence ID" value="KAL3266465.1"/>
    <property type="molecule type" value="Genomic_DNA"/>
</dbReference>
<accession>A0ABD2MJD0</accession>